<gene>
    <name evidence="1" type="ORF">BDP55DRAFT_687971</name>
</gene>
<dbReference type="AlphaFoldDB" id="A0AAJ0A840"/>
<proteinExistence type="predicted"/>
<dbReference type="RefSeq" id="XP_060421516.1">
    <property type="nucleotide sequence ID" value="XM_060576610.1"/>
</dbReference>
<reference evidence="1" key="1">
    <citation type="submission" date="2021-06" db="EMBL/GenBank/DDBJ databases">
        <title>Comparative genomics, transcriptomics and evolutionary studies reveal genomic signatures of adaptation to plant cell wall in hemibiotrophic fungi.</title>
        <authorList>
            <consortium name="DOE Joint Genome Institute"/>
            <person name="Baroncelli R."/>
            <person name="Diaz J.F."/>
            <person name="Benocci T."/>
            <person name="Peng M."/>
            <person name="Battaglia E."/>
            <person name="Haridas S."/>
            <person name="Andreopoulos W."/>
            <person name="Labutti K."/>
            <person name="Pangilinan J."/>
            <person name="Floch G.L."/>
            <person name="Makela M.R."/>
            <person name="Henrissat B."/>
            <person name="Grigoriev I.V."/>
            <person name="Crouch J.A."/>
            <person name="De Vries R.P."/>
            <person name="Sukno S.A."/>
            <person name="Thon M.R."/>
        </authorList>
    </citation>
    <scope>NUCLEOTIDE SEQUENCE</scope>
    <source>
        <strain evidence="1">CBS 193.32</strain>
    </source>
</reference>
<sequence length="71" mass="8269">MRVFLVFVLPISRLRGRQPRYRLPPNSLHRYIQDGGNSYGAIVHFKPPYAKKLVVMIDVFPCRRVRTLSNG</sequence>
<protein>
    <submittedName>
        <fullName evidence="1">Uncharacterized protein</fullName>
    </submittedName>
</protein>
<dbReference type="Proteomes" id="UP001224890">
    <property type="component" value="Unassembled WGS sequence"/>
</dbReference>
<dbReference type="GeneID" id="85461136"/>
<evidence type="ECO:0000313" key="1">
    <source>
        <dbReference type="EMBL" id="KAK1656752.1"/>
    </source>
</evidence>
<evidence type="ECO:0000313" key="2">
    <source>
        <dbReference type="Proteomes" id="UP001224890"/>
    </source>
</evidence>
<name>A0AAJ0A840_9PEZI</name>
<comment type="caution">
    <text evidence="1">The sequence shown here is derived from an EMBL/GenBank/DDBJ whole genome shotgun (WGS) entry which is preliminary data.</text>
</comment>
<dbReference type="EMBL" id="JAHMHR010000123">
    <property type="protein sequence ID" value="KAK1656752.1"/>
    <property type="molecule type" value="Genomic_DNA"/>
</dbReference>
<organism evidence="1 2">
    <name type="scientific">Colletotrichum godetiae</name>
    <dbReference type="NCBI Taxonomy" id="1209918"/>
    <lineage>
        <taxon>Eukaryota</taxon>
        <taxon>Fungi</taxon>
        <taxon>Dikarya</taxon>
        <taxon>Ascomycota</taxon>
        <taxon>Pezizomycotina</taxon>
        <taxon>Sordariomycetes</taxon>
        <taxon>Hypocreomycetidae</taxon>
        <taxon>Glomerellales</taxon>
        <taxon>Glomerellaceae</taxon>
        <taxon>Colletotrichum</taxon>
        <taxon>Colletotrichum acutatum species complex</taxon>
    </lineage>
</organism>
<accession>A0AAJ0A840</accession>
<keyword evidence="2" id="KW-1185">Reference proteome</keyword>